<reference evidence="7" key="2">
    <citation type="submission" date="2025-09" db="UniProtKB">
        <authorList>
            <consortium name="Ensembl"/>
        </authorList>
    </citation>
    <scope>IDENTIFICATION</scope>
</reference>
<keyword evidence="2 4" id="KW-0862">Zinc</keyword>
<dbReference type="Gene3D" id="2.10.110.10">
    <property type="entry name" value="Cysteine Rich Protein"/>
    <property type="match status" value="1"/>
</dbReference>
<dbReference type="GeneTree" id="ENSGT00530000063872"/>
<feature type="domain" description="LIM zinc-binding" evidence="6">
    <location>
        <begin position="648"/>
        <end position="710"/>
    </location>
</feature>
<dbReference type="Proteomes" id="UP000233040">
    <property type="component" value="Unassembled WGS sequence"/>
</dbReference>
<evidence type="ECO:0000313" key="8">
    <source>
        <dbReference type="Proteomes" id="UP000233040"/>
    </source>
</evidence>
<accession>A0A2K5RJK8</accession>
<feature type="compositionally biased region" description="Polar residues" evidence="5">
    <location>
        <begin position="95"/>
        <end position="135"/>
    </location>
</feature>
<evidence type="ECO:0000313" key="7">
    <source>
        <dbReference type="Ensembl" id="ENSCCAP00000028330.1"/>
    </source>
</evidence>
<keyword evidence="8" id="KW-1185">Reference proteome</keyword>
<dbReference type="PANTHER" id="PTHR15468">
    <property type="entry name" value="ZNF185"/>
    <property type="match status" value="1"/>
</dbReference>
<feature type="region of interest" description="Disordered" evidence="5">
    <location>
        <begin position="1"/>
        <end position="251"/>
    </location>
</feature>
<dbReference type="OMA" id="SGRICTY"/>
<evidence type="ECO:0000256" key="1">
    <source>
        <dbReference type="ARBA" id="ARBA00022723"/>
    </source>
</evidence>
<feature type="compositionally biased region" description="Low complexity" evidence="5">
    <location>
        <begin position="57"/>
        <end position="69"/>
    </location>
</feature>
<keyword evidence="3 4" id="KW-0440">LIM domain</keyword>
<dbReference type="PROSITE" id="PS00478">
    <property type="entry name" value="LIM_DOMAIN_1"/>
    <property type="match status" value="1"/>
</dbReference>
<evidence type="ECO:0000259" key="6">
    <source>
        <dbReference type="PROSITE" id="PS50023"/>
    </source>
</evidence>
<feature type="compositionally biased region" description="Basic and acidic residues" evidence="5">
    <location>
        <begin position="35"/>
        <end position="52"/>
    </location>
</feature>
<name>A0A2K5RJK8_CEBIM</name>
<feature type="region of interest" description="Disordered" evidence="5">
    <location>
        <begin position="504"/>
        <end position="561"/>
    </location>
</feature>
<sequence length="710" mass="75895">MSISALGGSTKGKPLPPGEEERNNVLKQMKVRTTLKGDKSWITKQDESEGRTIELPSGRSRTTSFSSSGEVPKSRPPSTRAPTGYIIRGVFTKPIDSSSQPQQQFPKANGTTKSAASPVRTANTGPPHPSSSGYKMTTEDYKKLAPYNVRCSSTSGDTEEEEEMPFLSDEQKRRSQAASSVVRRTAPQEHSYVLSAAKKSMGTPTQETQAPFIAKRVEVVEEDRPSEKSRGPPALARSTPSSNSADGGRTKASRAIWIECLPSMPSPTGSQRLSSRGEEIVRLQILTPRAGLRLVAPDLEGMRSSPGHKDKEAPCSRELQRELADEEAFRGPNTDGERSSAQLSDGNVGSGAPGSWPEGVAAVDIGSKTGSFASFLDVHSANSQSCKPGPAAISSSAASVSAVPADRKSDSTAALENAKADPKGVLADYEEKNIATKARETWQESPGAPGGGQGDPAVPTQQPTDPSTPERQSSPSGCEQLVGQESCASSVLADYEVKNMATEVGEAWQDMPGAPGGGQEDPAVRTQQPAEPSTPERQSSPSGSEQLVRQETCTSRVRSPPSCMVTVTVTATSEQPHSYIPAPPSELDSSSATKGILFVKEYVNASEVSSGKPASTRYSSVSSIEDTFDVEKKPPYVRTPYSERTTGGICTYCNHEIRDCPKITLEHLGICCHEYCFKCGICSKPMGDLLDQIFIHHDTIHCGKCYEKLF</sequence>
<reference evidence="7" key="1">
    <citation type="submission" date="2025-08" db="UniProtKB">
        <authorList>
            <consortium name="Ensembl"/>
        </authorList>
    </citation>
    <scope>IDENTIFICATION</scope>
</reference>
<dbReference type="SMART" id="SM00132">
    <property type="entry name" value="LIM"/>
    <property type="match status" value="1"/>
</dbReference>
<proteinExistence type="predicted"/>
<feature type="compositionally biased region" description="Low complexity" evidence="5">
    <location>
        <begin position="390"/>
        <end position="404"/>
    </location>
</feature>
<feature type="compositionally biased region" description="Basic and acidic residues" evidence="5">
    <location>
        <begin position="429"/>
        <end position="442"/>
    </location>
</feature>
<gene>
    <name evidence="7" type="primary">ZNF185</name>
</gene>
<dbReference type="GO" id="GO:0046872">
    <property type="term" value="F:metal ion binding"/>
    <property type="evidence" value="ECO:0007669"/>
    <property type="project" value="UniProtKB-KW"/>
</dbReference>
<dbReference type="InterPro" id="IPR052621">
    <property type="entry name" value="Cell_Prolif/Cornif_Regul"/>
</dbReference>
<evidence type="ECO:0000256" key="4">
    <source>
        <dbReference type="PROSITE-ProRule" id="PRU00125"/>
    </source>
</evidence>
<dbReference type="Ensembl" id="ENSCCAT00000045984.1">
    <property type="protein sequence ID" value="ENSCCAP00000028330.1"/>
    <property type="gene ID" value="ENSCCAG00000031937.1"/>
</dbReference>
<dbReference type="InterPro" id="IPR001781">
    <property type="entry name" value="Znf_LIM"/>
</dbReference>
<feature type="compositionally biased region" description="Basic and acidic residues" evidence="5">
    <location>
        <begin position="307"/>
        <end position="329"/>
    </location>
</feature>
<dbReference type="STRING" id="9516.ENSCCAP00000028330"/>
<feature type="compositionally biased region" description="Polar residues" evidence="5">
    <location>
        <begin position="525"/>
        <end position="557"/>
    </location>
</feature>
<feature type="compositionally biased region" description="Basic and acidic residues" evidence="5">
    <location>
        <begin position="215"/>
        <end position="230"/>
    </location>
</feature>
<protein>
    <submittedName>
        <fullName evidence="7">Zinc finger protein 185 with LIM domain</fullName>
    </submittedName>
</protein>
<keyword evidence="1 4" id="KW-0479">Metal-binding</keyword>
<feature type="region of interest" description="Disordered" evidence="5">
    <location>
        <begin position="297"/>
        <end position="361"/>
    </location>
</feature>
<feature type="region of interest" description="Disordered" evidence="5">
    <location>
        <begin position="381"/>
        <end position="484"/>
    </location>
</feature>
<feature type="compositionally biased region" description="Polar residues" evidence="5">
    <location>
        <begin position="460"/>
        <end position="477"/>
    </location>
</feature>
<dbReference type="PANTHER" id="PTHR15468:SF2">
    <property type="entry name" value="ZINC FINGER PROTEIN 185"/>
    <property type="match status" value="1"/>
</dbReference>
<dbReference type="PROSITE" id="PS50023">
    <property type="entry name" value="LIM_DOMAIN_2"/>
    <property type="match status" value="1"/>
</dbReference>
<dbReference type="AlphaFoldDB" id="A0A2K5RJK8"/>
<evidence type="ECO:0000256" key="5">
    <source>
        <dbReference type="SAM" id="MobiDB-lite"/>
    </source>
</evidence>
<evidence type="ECO:0000256" key="2">
    <source>
        <dbReference type="ARBA" id="ARBA00022833"/>
    </source>
</evidence>
<evidence type="ECO:0000256" key="3">
    <source>
        <dbReference type="ARBA" id="ARBA00023038"/>
    </source>
</evidence>
<organism evidence="7 8">
    <name type="scientific">Cebus imitator</name>
    <name type="common">Panamanian white-faced capuchin</name>
    <name type="synonym">Cebus capucinus imitator</name>
    <dbReference type="NCBI Taxonomy" id="2715852"/>
    <lineage>
        <taxon>Eukaryota</taxon>
        <taxon>Metazoa</taxon>
        <taxon>Chordata</taxon>
        <taxon>Craniata</taxon>
        <taxon>Vertebrata</taxon>
        <taxon>Euteleostomi</taxon>
        <taxon>Mammalia</taxon>
        <taxon>Eutheria</taxon>
        <taxon>Euarchontoglires</taxon>
        <taxon>Primates</taxon>
        <taxon>Haplorrhini</taxon>
        <taxon>Platyrrhini</taxon>
        <taxon>Cebidae</taxon>
        <taxon>Cebinae</taxon>
        <taxon>Cebus</taxon>
    </lineage>
</organism>
<dbReference type="CDD" id="cd08368">
    <property type="entry name" value="LIM"/>
    <property type="match status" value="1"/>
</dbReference>